<feature type="compositionally biased region" description="Pro residues" evidence="1">
    <location>
        <begin position="58"/>
        <end position="69"/>
    </location>
</feature>
<evidence type="ECO:0000313" key="3">
    <source>
        <dbReference type="Proteomes" id="UP000324748"/>
    </source>
</evidence>
<comment type="caution">
    <text evidence="2">The sequence shown here is derived from an EMBL/GenBank/DDBJ whole genome shotgun (WGS) entry which is preliminary data.</text>
</comment>
<dbReference type="Proteomes" id="UP000324748">
    <property type="component" value="Unassembled WGS sequence"/>
</dbReference>
<keyword evidence="3" id="KW-1185">Reference proteome</keyword>
<dbReference type="AlphaFoldDB" id="A0A5B0MBP9"/>
<proteinExistence type="predicted"/>
<name>A0A5B0MBP9_PUCGR</name>
<sequence>MSKALFKQWERTGDHIPFSTACLWLFTQAFLQQKVFNPHWQPSEPEGPTQSTYRIIPGIPPTKVVPPTPATLGQSPKTRSRAKSSTKSAPLLSSSSEPTSKKKKKTMMMMITNNNKEEDKEDVV</sequence>
<feature type="compositionally biased region" description="Low complexity" evidence="1">
    <location>
        <begin position="85"/>
        <end position="98"/>
    </location>
</feature>
<evidence type="ECO:0000256" key="1">
    <source>
        <dbReference type="SAM" id="MobiDB-lite"/>
    </source>
</evidence>
<gene>
    <name evidence="2" type="ORF">PGT21_020662</name>
</gene>
<dbReference type="OrthoDB" id="10473965at2759"/>
<reference evidence="2 3" key="1">
    <citation type="submission" date="2019-05" db="EMBL/GenBank/DDBJ databases">
        <title>Emergence of the Ug99 lineage of the wheat stem rust pathogen through somatic hybridization.</title>
        <authorList>
            <person name="Li F."/>
            <person name="Upadhyaya N.M."/>
            <person name="Sperschneider J."/>
            <person name="Matny O."/>
            <person name="Nguyen-Phuc H."/>
            <person name="Mago R."/>
            <person name="Raley C."/>
            <person name="Miller M.E."/>
            <person name="Silverstein K.A.T."/>
            <person name="Henningsen E."/>
            <person name="Hirsch C.D."/>
            <person name="Visser B."/>
            <person name="Pretorius Z.A."/>
            <person name="Steffenson B.J."/>
            <person name="Schwessinger B."/>
            <person name="Dodds P.N."/>
            <person name="Figueroa M."/>
        </authorList>
    </citation>
    <scope>NUCLEOTIDE SEQUENCE [LARGE SCALE GENOMIC DNA]</scope>
    <source>
        <strain evidence="2">21-0</strain>
    </source>
</reference>
<evidence type="ECO:0000313" key="2">
    <source>
        <dbReference type="EMBL" id="KAA1073653.1"/>
    </source>
</evidence>
<feature type="region of interest" description="Disordered" evidence="1">
    <location>
        <begin position="38"/>
        <end position="124"/>
    </location>
</feature>
<dbReference type="EMBL" id="VSWC01000158">
    <property type="protein sequence ID" value="KAA1073653.1"/>
    <property type="molecule type" value="Genomic_DNA"/>
</dbReference>
<accession>A0A5B0MBP9</accession>
<organism evidence="2 3">
    <name type="scientific">Puccinia graminis f. sp. tritici</name>
    <dbReference type="NCBI Taxonomy" id="56615"/>
    <lineage>
        <taxon>Eukaryota</taxon>
        <taxon>Fungi</taxon>
        <taxon>Dikarya</taxon>
        <taxon>Basidiomycota</taxon>
        <taxon>Pucciniomycotina</taxon>
        <taxon>Pucciniomycetes</taxon>
        <taxon>Pucciniales</taxon>
        <taxon>Pucciniaceae</taxon>
        <taxon>Puccinia</taxon>
    </lineage>
</organism>
<protein>
    <submittedName>
        <fullName evidence="2">Uncharacterized protein</fullName>
    </submittedName>
</protein>
<feature type="compositionally biased region" description="Basic and acidic residues" evidence="1">
    <location>
        <begin position="115"/>
        <end position="124"/>
    </location>
</feature>